<comment type="caution">
    <text evidence="2">The sequence shown here is derived from an EMBL/GenBank/DDBJ whole genome shotgun (WGS) entry which is preliminary data.</text>
</comment>
<reference evidence="2" key="1">
    <citation type="journal article" date="2020" name="G3 (Bethesda)">
        <title>High-Quality Assemblies for Three Invasive Social Wasps from the &lt;i&gt;Vespula&lt;/i&gt; Genus.</title>
        <authorList>
            <person name="Harrop T.W.R."/>
            <person name="Guhlin J."/>
            <person name="McLaughlin G.M."/>
            <person name="Permina E."/>
            <person name="Stockwell P."/>
            <person name="Gilligan J."/>
            <person name="Le Lec M.F."/>
            <person name="Gruber M.A.M."/>
            <person name="Quinn O."/>
            <person name="Lovegrove M."/>
            <person name="Duncan E.J."/>
            <person name="Remnant E.J."/>
            <person name="Van Eeckhoven J."/>
            <person name="Graham B."/>
            <person name="Knapp R.A."/>
            <person name="Langford K.W."/>
            <person name="Kronenberg Z."/>
            <person name="Press M.O."/>
            <person name="Eacker S.M."/>
            <person name="Wilson-Rankin E.E."/>
            <person name="Purcell J."/>
            <person name="Lester P.J."/>
            <person name="Dearden P.K."/>
        </authorList>
    </citation>
    <scope>NUCLEOTIDE SEQUENCE</scope>
    <source>
        <strain evidence="2">Linc-1</strain>
    </source>
</reference>
<accession>A0A834KBZ8</accession>
<keyword evidence="3" id="KW-1185">Reference proteome</keyword>
<protein>
    <submittedName>
        <fullName evidence="2">Uncharacterized protein</fullName>
    </submittedName>
</protein>
<dbReference type="Proteomes" id="UP000617340">
    <property type="component" value="Unassembled WGS sequence"/>
</dbReference>
<feature type="region of interest" description="Disordered" evidence="1">
    <location>
        <begin position="45"/>
        <end position="109"/>
    </location>
</feature>
<dbReference type="EMBL" id="JACSDZ010000005">
    <property type="protein sequence ID" value="KAF7403750.1"/>
    <property type="molecule type" value="Genomic_DNA"/>
</dbReference>
<sequence length="109" mass="13162">MYAEASRMNRRYRIPACMYRSATIKRTLLNAETRLNALHKLLGADVTLTERKHRHRLDEEEEEEEEEEEDDEEEEDEEEEEAVEEEEEEEEKEEKERKEEEDEADATQT</sequence>
<name>A0A834KBZ8_VESGE</name>
<proteinExistence type="predicted"/>
<feature type="compositionally biased region" description="Acidic residues" evidence="1">
    <location>
        <begin position="59"/>
        <end position="109"/>
    </location>
</feature>
<gene>
    <name evidence="2" type="ORF">HZH68_006544</name>
</gene>
<organism evidence="2 3">
    <name type="scientific">Vespula germanica</name>
    <name type="common">German yellow jacket</name>
    <name type="synonym">Paravespula germanica</name>
    <dbReference type="NCBI Taxonomy" id="30212"/>
    <lineage>
        <taxon>Eukaryota</taxon>
        <taxon>Metazoa</taxon>
        <taxon>Ecdysozoa</taxon>
        <taxon>Arthropoda</taxon>
        <taxon>Hexapoda</taxon>
        <taxon>Insecta</taxon>
        <taxon>Pterygota</taxon>
        <taxon>Neoptera</taxon>
        <taxon>Endopterygota</taxon>
        <taxon>Hymenoptera</taxon>
        <taxon>Apocrita</taxon>
        <taxon>Aculeata</taxon>
        <taxon>Vespoidea</taxon>
        <taxon>Vespidae</taxon>
        <taxon>Vespinae</taxon>
        <taxon>Vespula</taxon>
    </lineage>
</organism>
<evidence type="ECO:0000256" key="1">
    <source>
        <dbReference type="SAM" id="MobiDB-lite"/>
    </source>
</evidence>
<evidence type="ECO:0000313" key="3">
    <source>
        <dbReference type="Proteomes" id="UP000617340"/>
    </source>
</evidence>
<dbReference type="AlphaFoldDB" id="A0A834KBZ8"/>
<evidence type="ECO:0000313" key="2">
    <source>
        <dbReference type="EMBL" id="KAF7403750.1"/>
    </source>
</evidence>